<proteinExistence type="predicted"/>
<organism evidence="1">
    <name type="scientific">marine sediment metagenome</name>
    <dbReference type="NCBI Taxonomy" id="412755"/>
    <lineage>
        <taxon>unclassified sequences</taxon>
        <taxon>metagenomes</taxon>
        <taxon>ecological metagenomes</taxon>
    </lineage>
</organism>
<protein>
    <submittedName>
        <fullName evidence="1">Uncharacterized protein</fullName>
    </submittedName>
</protein>
<accession>X1HYX2</accession>
<gene>
    <name evidence="1" type="ORF">S03H2_42065</name>
</gene>
<evidence type="ECO:0000313" key="1">
    <source>
        <dbReference type="EMBL" id="GAH74657.1"/>
    </source>
</evidence>
<dbReference type="AlphaFoldDB" id="X1HYX2"/>
<dbReference type="EMBL" id="BARU01026162">
    <property type="protein sequence ID" value="GAH74657.1"/>
    <property type="molecule type" value="Genomic_DNA"/>
</dbReference>
<name>X1HYX2_9ZZZZ</name>
<reference evidence="1" key="1">
    <citation type="journal article" date="2014" name="Front. Microbiol.">
        <title>High frequency of phylogenetically diverse reductive dehalogenase-homologous genes in deep subseafloor sedimentary metagenomes.</title>
        <authorList>
            <person name="Kawai M."/>
            <person name="Futagami T."/>
            <person name="Toyoda A."/>
            <person name="Takaki Y."/>
            <person name="Nishi S."/>
            <person name="Hori S."/>
            <person name="Arai W."/>
            <person name="Tsubouchi T."/>
            <person name="Morono Y."/>
            <person name="Uchiyama I."/>
            <person name="Ito T."/>
            <person name="Fujiyama A."/>
            <person name="Inagaki F."/>
            <person name="Takami H."/>
        </authorList>
    </citation>
    <scope>NUCLEOTIDE SEQUENCE</scope>
    <source>
        <strain evidence="1">Expedition CK06-06</strain>
    </source>
</reference>
<comment type="caution">
    <text evidence="1">The sequence shown here is derived from an EMBL/GenBank/DDBJ whole genome shotgun (WGS) entry which is preliminary data.</text>
</comment>
<sequence length="49" mass="5860">MTFAERIRMMNKTNAFSKNSKKEMRQGNFINPVTLNVDDLLKIERKERD</sequence>
<feature type="non-terminal residue" evidence="1">
    <location>
        <position position="49"/>
    </location>
</feature>